<accession>A0A819KDT3</accession>
<organism evidence="1 2">
    <name type="scientific">Rotaria magnacalcarata</name>
    <dbReference type="NCBI Taxonomy" id="392030"/>
    <lineage>
        <taxon>Eukaryota</taxon>
        <taxon>Metazoa</taxon>
        <taxon>Spiralia</taxon>
        <taxon>Gnathifera</taxon>
        <taxon>Rotifera</taxon>
        <taxon>Eurotatoria</taxon>
        <taxon>Bdelloidea</taxon>
        <taxon>Philodinida</taxon>
        <taxon>Philodinidae</taxon>
        <taxon>Rotaria</taxon>
    </lineage>
</organism>
<reference evidence="1" key="1">
    <citation type="submission" date="2021-02" db="EMBL/GenBank/DDBJ databases">
        <authorList>
            <person name="Nowell W R."/>
        </authorList>
    </citation>
    <scope>NUCLEOTIDE SEQUENCE</scope>
</reference>
<proteinExistence type="predicted"/>
<dbReference type="Gene3D" id="1.10.510.10">
    <property type="entry name" value="Transferase(Phosphotransferase) domain 1"/>
    <property type="match status" value="1"/>
</dbReference>
<sequence length="175" mass="20053">MLVDRARNELLATAECQVLIDVSSDDIIQRHWIENILCQLSLAPSVMSRLICGLSTLPYKEYYNAISESVLNREENYYKIIDSMGTFSILKIQVQKSLYSENLQHWIANKKKMLDDNIDNIITKARNRRKEWIMNSTVIETFSLAPEINRGSLYSGTAADIYSFGIFLYGIVSSL</sequence>
<protein>
    <submittedName>
        <fullName evidence="1">Uncharacterized protein</fullName>
    </submittedName>
</protein>
<gene>
    <name evidence="1" type="ORF">UXM345_LOCUS13154</name>
</gene>
<name>A0A819KDT3_9BILA</name>
<dbReference type="AlphaFoldDB" id="A0A819KDT3"/>
<dbReference type="EMBL" id="CAJOBF010001409">
    <property type="protein sequence ID" value="CAF3947813.1"/>
    <property type="molecule type" value="Genomic_DNA"/>
</dbReference>
<dbReference type="SUPFAM" id="SSF56112">
    <property type="entry name" value="Protein kinase-like (PK-like)"/>
    <property type="match status" value="1"/>
</dbReference>
<dbReference type="InterPro" id="IPR011009">
    <property type="entry name" value="Kinase-like_dom_sf"/>
</dbReference>
<dbReference type="Proteomes" id="UP000663842">
    <property type="component" value="Unassembled WGS sequence"/>
</dbReference>
<comment type="caution">
    <text evidence="1">The sequence shown here is derived from an EMBL/GenBank/DDBJ whole genome shotgun (WGS) entry which is preliminary data.</text>
</comment>
<evidence type="ECO:0000313" key="2">
    <source>
        <dbReference type="Proteomes" id="UP000663842"/>
    </source>
</evidence>
<evidence type="ECO:0000313" key="1">
    <source>
        <dbReference type="EMBL" id="CAF3947813.1"/>
    </source>
</evidence>